<proteinExistence type="predicted"/>
<reference evidence="4" key="1">
    <citation type="submission" date="2017-03" db="EMBL/GenBank/DDBJ databases">
        <title>Novel pathways for hydrocarbon cycling and metabolic interdependencies in hydrothermal sediment communities.</title>
        <authorList>
            <person name="Dombrowski N."/>
            <person name="Seitz K."/>
            <person name="Teske A."/>
            <person name="Baker B."/>
        </authorList>
    </citation>
    <scope>NUCLEOTIDE SEQUENCE [LARGE SCALE GENOMIC DNA]</scope>
</reference>
<dbReference type="EMBL" id="NATQ01000042">
    <property type="protein sequence ID" value="OQX90568.1"/>
    <property type="molecule type" value="Genomic_DNA"/>
</dbReference>
<sequence>MSNVMAILAGDGDIPSLAIKTAIKKNYNILVIALTKDSYNNLKLITKNCYHIEPVKSGRIIKAIKDFGAGEVVLVGSVNRGILYRGTKPDITTIRAITKLRGFDDKNIVNAIEDILSKSGITLLSQRELLNEYMAPSGSIAGKKPPSSIMKQVKKFMPIAKSFARMGAGQVMVIKNNTIVAIEGMEGTNETIQRAGALVGEGIIVIKATSEDHDYRLDMPTVGIETLKAVEGVGGGYIVIEAGRILILDIDKFKKTAKELKISVYGY</sequence>
<dbReference type="Proteomes" id="UP000192611">
    <property type="component" value="Unassembled WGS sequence"/>
</dbReference>
<evidence type="ECO:0000259" key="2">
    <source>
        <dbReference type="Pfam" id="PF17930"/>
    </source>
</evidence>
<feature type="domain" description="LpxI N-terminal" evidence="2">
    <location>
        <begin position="5"/>
        <end position="132"/>
    </location>
</feature>
<dbReference type="InterPro" id="IPR053174">
    <property type="entry name" value="LpxI"/>
</dbReference>
<dbReference type="AlphaFoldDB" id="A0A1W9S155"/>
<dbReference type="PANTHER" id="PTHR39962:SF1">
    <property type="entry name" value="LPXI FAMILY PROTEIN"/>
    <property type="match status" value="1"/>
</dbReference>
<organism evidence="3 4">
    <name type="scientific">Candidatus Coatesbacteria bacterium 4484_99</name>
    <dbReference type="NCBI Taxonomy" id="1970774"/>
    <lineage>
        <taxon>Bacteria</taxon>
        <taxon>Candidatus Coatesiibacteriota</taxon>
    </lineage>
</organism>
<dbReference type="Pfam" id="PF17930">
    <property type="entry name" value="LpxI_N"/>
    <property type="match status" value="1"/>
</dbReference>
<name>A0A1W9S155_9BACT</name>
<dbReference type="InterPro" id="IPR041255">
    <property type="entry name" value="LpxI_N"/>
</dbReference>
<dbReference type="InterPro" id="IPR043167">
    <property type="entry name" value="LpxI_C_sf"/>
</dbReference>
<protein>
    <recommendedName>
        <fullName evidence="5">DUF1009 domain-containing protein</fullName>
    </recommendedName>
</protein>
<gene>
    <name evidence="3" type="ORF">B6D57_02595</name>
</gene>
<evidence type="ECO:0000259" key="1">
    <source>
        <dbReference type="Pfam" id="PF06230"/>
    </source>
</evidence>
<comment type="caution">
    <text evidence="3">The sequence shown here is derived from an EMBL/GenBank/DDBJ whole genome shotgun (WGS) entry which is preliminary data.</text>
</comment>
<evidence type="ECO:0000313" key="4">
    <source>
        <dbReference type="Proteomes" id="UP000192611"/>
    </source>
</evidence>
<dbReference type="PANTHER" id="PTHR39962">
    <property type="entry name" value="BLL4848 PROTEIN"/>
    <property type="match status" value="1"/>
</dbReference>
<dbReference type="InterPro" id="IPR010415">
    <property type="entry name" value="LpxI_C"/>
</dbReference>
<evidence type="ECO:0008006" key="5">
    <source>
        <dbReference type="Google" id="ProtNLM"/>
    </source>
</evidence>
<dbReference type="Gene3D" id="3.40.50.20">
    <property type="match status" value="1"/>
</dbReference>
<dbReference type="Pfam" id="PF06230">
    <property type="entry name" value="LpxI_C"/>
    <property type="match status" value="1"/>
</dbReference>
<dbReference type="Gene3D" id="3.40.140.80">
    <property type="match status" value="1"/>
</dbReference>
<evidence type="ECO:0000313" key="3">
    <source>
        <dbReference type="EMBL" id="OQX90568.1"/>
    </source>
</evidence>
<accession>A0A1W9S155</accession>
<feature type="domain" description="LpxI C-terminal" evidence="1">
    <location>
        <begin position="136"/>
        <end position="265"/>
    </location>
</feature>